<evidence type="ECO:0000313" key="2">
    <source>
        <dbReference type="Proteomes" id="UP001201812"/>
    </source>
</evidence>
<sequence>MAKSTTFTGFLKLCKEHKIDDEVKYYKLRKELEQKFVDWHGPKTDDKGNPLISGKQSFINELNSLRLRKSEMAQKNNKSEVERLNQAIKDKGKELGVMEGNYYISAIITSKAIRYSKRSCSADHKESKDLATV</sequence>
<dbReference type="EMBL" id="JAKKPZ010000288">
    <property type="protein sequence ID" value="KAI1697087.1"/>
    <property type="molecule type" value="Genomic_DNA"/>
</dbReference>
<comment type="caution">
    <text evidence="1">The sequence shown here is derived from an EMBL/GenBank/DDBJ whole genome shotgun (WGS) entry which is preliminary data.</text>
</comment>
<dbReference type="Proteomes" id="UP001201812">
    <property type="component" value="Unassembled WGS sequence"/>
</dbReference>
<proteinExistence type="predicted"/>
<evidence type="ECO:0000313" key="1">
    <source>
        <dbReference type="EMBL" id="KAI1697087.1"/>
    </source>
</evidence>
<name>A0AAD4QY20_9BILA</name>
<reference evidence="1" key="1">
    <citation type="submission" date="2022-01" db="EMBL/GenBank/DDBJ databases">
        <title>Genome Sequence Resource for Two Populations of Ditylenchus destructor, the Migratory Endoparasitic Phytonematode.</title>
        <authorList>
            <person name="Zhang H."/>
            <person name="Lin R."/>
            <person name="Xie B."/>
        </authorList>
    </citation>
    <scope>NUCLEOTIDE SEQUENCE</scope>
    <source>
        <strain evidence="1">BazhouSP</strain>
    </source>
</reference>
<protein>
    <submittedName>
        <fullName evidence="1">Uncharacterized protein</fullName>
    </submittedName>
</protein>
<dbReference type="AlphaFoldDB" id="A0AAD4QY20"/>
<keyword evidence="2" id="KW-1185">Reference proteome</keyword>
<accession>A0AAD4QY20</accession>
<organism evidence="1 2">
    <name type="scientific">Ditylenchus destructor</name>
    <dbReference type="NCBI Taxonomy" id="166010"/>
    <lineage>
        <taxon>Eukaryota</taxon>
        <taxon>Metazoa</taxon>
        <taxon>Ecdysozoa</taxon>
        <taxon>Nematoda</taxon>
        <taxon>Chromadorea</taxon>
        <taxon>Rhabditida</taxon>
        <taxon>Tylenchina</taxon>
        <taxon>Tylenchomorpha</taxon>
        <taxon>Sphaerularioidea</taxon>
        <taxon>Anguinidae</taxon>
        <taxon>Anguininae</taxon>
        <taxon>Ditylenchus</taxon>
    </lineage>
</organism>
<gene>
    <name evidence="1" type="ORF">DdX_18707</name>
</gene>